<dbReference type="GO" id="GO:0016787">
    <property type="term" value="F:hydrolase activity"/>
    <property type="evidence" value="ECO:0007669"/>
    <property type="project" value="UniProtKB-KW"/>
</dbReference>
<dbReference type="PANTHER" id="PTHR43344:SF13">
    <property type="entry name" value="PHOSPHATASE RV3661-RELATED"/>
    <property type="match status" value="1"/>
</dbReference>
<dbReference type="EMBL" id="DTDJ01000050">
    <property type="protein sequence ID" value="HGL18299.1"/>
    <property type="molecule type" value="Genomic_DNA"/>
</dbReference>
<dbReference type="InterPro" id="IPR036412">
    <property type="entry name" value="HAD-like_sf"/>
</dbReference>
<dbReference type="Gene3D" id="1.20.1440.100">
    <property type="entry name" value="SG protein - dephosphorylation function"/>
    <property type="match status" value="1"/>
</dbReference>
<protein>
    <recommendedName>
        <fullName evidence="5">HAD-IB family hydrolase</fullName>
    </recommendedName>
</protein>
<dbReference type="InterPro" id="IPR050582">
    <property type="entry name" value="HAD-like_SerB"/>
</dbReference>
<organism evidence="4">
    <name type="scientific">candidate division WOR-3 bacterium</name>
    <dbReference type="NCBI Taxonomy" id="2052148"/>
    <lineage>
        <taxon>Bacteria</taxon>
        <taxon>Bacteria division WOR-3</taxon>
    </lineage>
</organism>
<gene>
    <name evidence="4" type="ORF">ENU66_08235</name>
</gene>
<proteinExistence type="predicted"/>
<dbReference type="SUPFAM" id="SSF56784">
    <property type="entry name" value="HAD-like"/>
    <property type="match status" value="1"/>
</dbReference>
<evidence type="ECO:0000313" key="4">
    <source>
        <dbReference type="EMBL" id="HGL18299.1"/>
    </source>
</evidence>
<evidence type="ECO:0000256" key="2">
    <source>
        <dbReference type="ARBA" id="ARBA00022801"/>
    </source>
</evidence>
<evidence type="ECO:0000256" key="3">
    <source>
        <dbReference type="ARBA" id="ARBA00022842"/>
    </source>
</evidence>
<evidence type="ECO:0008006" key="5">
    <source>
        <dbReference type="Google" id="ProtNLM"/>
    </source>
</evidence>
<evidence type="ECO:0000256" key="1">
    <source>
        <dbReference type="ARBA" id="ARBA00022723"/>
    </source>
</evidence>
<dbReference type="InterPro" id="IPR023214">
    <property type="entry name" value="HAD_sf"/>
</dbReference>
<dbReference type="AlphaFoldDB" id="A0A7V4E6F4"/>
<comment type="caution">
    <text evidence="4">The sequence shown here is derived from an EMBL/GenBank/DDBJ whole genome shotgun (WGS) entry which is preliminary data.</text>
</comment>
<dbReference type="NCBIfam" id="TIGR01488">
    <property type="entry name" value="HAD-SF-IB"/>
    <property type="match status" value="1"/>
</dbReference>
<accession>A0A7V4E6F4</accession>
<keyword evidence="1" id="KW-0479">Metal-binding</keyword>
<name>A0A7V4E6F4_UNCW3</name>
<dbReference type="Gene3D" id="3.40.50.1000">
    <property type="entry name" value="HAD superfamily/HAD-like"/>
    <property type="match status" value="1"/>
</dbReference>
<keyword evidence="3" id="KW-0460">Magnesium</keyword>
<dbReference type="Pfam" id="PF12710">
    <property type="entry name" value="HAD"/>
    <property type="match status" value="1"/>
</dbReference>
<sequence>MSKACFFDLDGTLIPNPSSEVRFLKILFKKLQISPSGVVIWFLESLFKYKNFKNSKAYYHGLKAEHIYKVLKSSQNKIIKAISQKAIDHIEQKRKEGYRLFLITGAPDFIAQVVSDYLKLEGFYASFLEIRNGKYTGKIKGKIPFGKNKEFILKEIARREGIELKNSITYADHHKDIHFLEASGIFFAVNPTKKLRKIVPQNQILIWD</sequence>
<keyword evidence="2" id="KW-0378">Hydrolase</keyword>
<dbReference type="GO" id="GO:0046872">
    <property type="term" value="F:metal ion binding"/>
    <property type="evidence" value="ECO:0007669"/>
    <property type="project" value="UniProtKB-KW"/>
</dbReference>
<dbReference type="PANTHER" id="PTHR43344">
    <property type="entry name" value="PHOSPHOSERINE PHOSPHATASE"/>
    <property type="match status" value="1"/>
</dbReference>
<reference evidence="4" key="1">
    <citation type="journal article" date="2020" name="mSystems">
        <title>Genome- and Community-Level Interaction Insights into Carbon Utilization and Element Cycling Functions of Hydrothermarchaeota in Hydrothermal Sediment.</title>
        <authorList>
            <person name="Zhou Z."/>
            <person name="Liu Y."/>
            <person name="Xu W."/>
            <person name="Pan J."/>
            <person name="Luo Z.H."/>
            <person name="Li M."/>
        </authorList>
    </citation>
    <scope>NUCLEOTIDE SEQUENCE [LARGE SCALE GENOMIC DNA]</scope>
    <source>
        <strain evidence="4">SpSt-69</strain>
    </source>
</reference>